<feature type="domain" description="Acyl-CoA dehydrogenase/oxidase N-terminal" evidence="11">
    <location>
        <begin position="31"/>
        <end position="151"/>
    </location>
</feature>
<evidence type="ECO:0000256" key="7">
    <source>
        <dbReference type="ARBA" id="ARBA00052546"/>
    </source>
</evidence>
<proteinExistence type="inferred from homology"/>
<dbReference type="Proteomes" id="UP000240424">
    <property type="component" value="Unassembled WGS sequence"/>
</dbReference>
<feature type="domain" description="Acyl-CoA oxidase/dehydrogenase middle" evidence="10">
    <location>
        <begin position="155"/>
        <end position="237"/>
    </location>
</feature>
<dbReference type="InterPro" id="IPR050741">
    <property type="entry name" value="Acyl-CoA_dehydrogenase"/>
</dbReference>
<comment type="catalytic activity">
    <reaction evidence="7">
        <text>a 2,3-saturated acyl-CoA + A = a 2,3-dehydroacyl-CoA + AH2</text>
        <dbReference type="Rhea" id="RHEA:48608"/>
        <dbReference type="ChEBI" id="CHEBI:13193"/>
        <dbReference type="ChEBI" id="CHEBI:17499"/>
        <dbReference type="ChEBI" id="CHEBI:60015"/>
        <dbReference type="ChEBI" id="CHEBI:65111"/>
    </reaction>
</comment>
<evidence type="ECO:0000256" key="5">
    <source>
        <dbReference type="ARBA" id="ARBA00022827"/>
    </source>
</evidence>
<dbReference type="EMBL" id="FUEZ01000003">
    <property type="protein sequence ID" value="SPM39263.1"/>
    <property type="molecule type" value="Genomic_DNA"/>
</dbReference>
<keyword evidence="5 8" id="KW-0274">FAD</keyword>
<dbReference type="SUPFAM" id="SSF56645">
    <property type="entry name" value="Acyl-CoA dehydrogenase NM domain-like"/>
    <property type="match status" value="1"/>
</dbReference>
<dbReference type="InterPro" id="IPR009100">
    <property type="entry name" value="AcylCoA_DH/oxidase_NM_dom_sf"/>
</dbReference>
<evidence type="ECO:0000256" key="1">
    <source>
        <dbReference type="ARBA" id="ARBA00001974"/>
    </source>
</evidence>
<dbReference type="STRING" id="1841861.GCA_900157365_05648"/>
<evidence type="ECO:0000313" key="12">
    <source>
        <dbReference type="EMBL" id="SPM39263.1"/>
    </source>
</evidence>
<organism evidence="12 13">
    <name type="scientific">Mycobacterium numidiamassiliense</name>
    <dbReference type="NCBI Taxonomy" id="1841861"/>
    <lineage>
        <taxon>Bacteria</taxon>
        <taxon>Bacillati</taxon>
        <taxon>Actinomycetota</taxon>
        <taxon>Actinomycetes</taxon>
        <taxon>Mycobacteriales</taxon>
        <taxon>Mycobacteriaceae</taxon>
        <taxon>Mycobacterium</taxon>
    </lineage>
</organism>
<dbReference type="Gene3D" id="1.20.140.10">
    <property type="entry name" value="Butyryl-CoA Dehydrogenase, subunit A, domain 3"/>
    <property type="match status" value="1"/>
</dbReference>
<evidence type="ECO:0000259" key="9">
    <source>
        <dbReference type="Pfam" id="PF00441"/>
    </source>
</evidence>
<dbReference type="AlphaFoldDB" id="A0A2U3P675"/>
<dbReference type="Pfam" id="PF02771">
    <property type="entry name" value="Acyl-CoA_dh_N"/>
    <property type="match status" value="1"/>
</dbReference>
<dbReference type="SUPFAM" id="SSF47203">
    <property type="entry name" value="Acyl-CoA dehydrogenase C-terminal domain-like"/>
    <property type="match status" value="1"/>
</dbReference>
<evidence type="ECO:0000256" key="4">
    <source>
        <dbReference type="ARBA" id="ARBA00022630"/>
    </source>
</evidence>
<dbReference type="FunFam" id="1.10.540.10:FF:000024">
    <property type="entry name" value="Acyl-CoA dehydrogenase FadE1"/>
    <property type="match status" value="1"/>
</dbReference>
<dbReference type="PANTHER" id="PTHR48083">
    <property type="entry name" value="MEDIUM-CHAIN SPECIFIC ACYL-COA DEHYDROGENASE, MITOCHONDRIAL-RELATED"/>
    <property type="match status" value="1"/>
</dbReference>
<sequence>MGWLHLAISKMPVRRRTGERRPTVWDFETDPEYQAKLDWVEKFMAEELEPLDLVALDPYDKNNAEMMSILRPLQQQVKDQGLWAAHLGPELGGQGYGQVKLALLNEILGRSRWAPSVFGCQAPDSGNAEILALFGTDEQKARYLQPLLDGEITSCYSMTEPQGGSDPGMFVTGATRDGDDWVINGEKWFSSNAKHASFFIVMAVTNPEGRTYDKMSLFIVPGETPGIEIIRNVAVGGESSKHGSHGYVRYKDVRVPADHVLGGEGSAFMIAQTRLGGGRIHHAMRTIALARKAFDMMCERAVSRKTRHGHLSDFQMTQEKIADSWIQIEQFRLLVLRTAWLIDKHHDYQKVRRDIAAVKVAMPQVLHDVAQRALHLHGALGVSDEMPFVKMMVAAESLGIADGATELHKMTVARRTLREYEPVTTPFPSQHIPTRRAEAQSRLAERLEHAIAEF</sequence>
<evidence type="ECO:0000256" key="2">
    <source>
        <dbReference type="ARBA" id="ARBA00009347"/>
    </source>
</evidence>
<dbReference type="InterPro" id="IPR036250">
    <property type="entry name" value="AcylCo_DH-like_C"/>
</dbReference>
<dbReference type="Pfam" id="PF02770">
    <property type="entry name" value="Acyl-CoA_dh_M"/>
    <property type="match status" value="1"/>
</dbReference>
<evidence type="ECO:0000256" key="8">
    <source>
        <dbReference type="RuleBase" id="RU362125"/>
    </source>
</evidence>
<keyword evidence="4 8" id="KW-0285">Flavoprotein</keyword>
<dbReference type="GO" id="GO:0033539">
    <property type="term" value="P:fatty acid beta-oxidation using acyl-CoA dehydrogenase"/>
    <property type="evidence" value="ECO:0007669"/>
    <property type="project" value="TreeGrafter"/>
</dbReference>
<gene>
    <name evidence="12" type="ORF">MNAB215_1445</name>
</gene>
<dbReference type="InterPro" id="IPR013786">
    <property type="entry name" value="AcylCoA_DH/ox_N"/>
</dbReference>
<dbReference type="InterPro" id="IPR009075">
    <property type="entry name" value="AcylCo_DH/oxidase_C"/>
</dbReference>
<feature type="domain" description="Acyl-CoA dehydrogenase/oxidase C-terminal" evidence="9">
    <location>
        <begin position="269"/>
        <end position="416"/>
    </location>
</feature>
<comment type="cofactor">
    <cofactor evidence="1 8">
        <name>FAD</name>
        <dbReference type="ChEBI" id="CHEBI:57692"/>
    </cofactor>
</comment>
<reference evidence="12 13" key="1">
    <citation type="submission" date="2017-01" db="EMBL/GenBank/DDBJ databases">
        <authorList>
            <consortium name="Urmite Genomes"/>
        </authorList>
    </citation>
    <scope>NUCLEOTIDE SEQUENCE [LARGE SCALE GENOMIC DNA]</scope>
    <source>
        <strain evidence="12 13">AB215</strain>
    </source>
</reference>
<evidence type="ECO:0000259" key="11">
    <source>
        <dbReference type="Pfam" id="PF02771"/>
    </source>
</evidence>
<dbReference type="Pfam" id="PF00441">
    <property type="entry name" value="Acyl-CoA_dh_1"/>
    <property type="match status" value="1"/>
</dbReference>
<name>A0A2U3P675_9MYCO</name>
<dbReference type="InterPro" id="IPR037069">
    <property type="entry name" value="AcylCoA_DH/ox_N_sf"/>
</dbReference>
<evidence type="ECO:0000313" key="13">
    <source>
        <dbReference type="Proteomes" id="UP000240424"/>
    </source>
</evidence>
<protein>
    <submittedName>
        <fullName evidence="12">Acyl-CoA dehydrogenase related to the alkylation response protein AidB</fullName>
    </submittedName>
</protein>
<dbReference type="Gene3D" id="1.10.540.10">
    <property type="entry name" value="Acyl-CoA dehydrogenase/oxidase, N-terminal domain"/>
    <property type="match status" value="1"/>
</dbReference>
<dbReference type="GO" id="GO:0003995">
    <property type="term" value="F:acyl-CoA dehydrogenase activity"/>
    <property type="evidence" value="ECO:0007669"/>
    <property type="project" value="TreeGrafter"/>
</dbReference>
<comment type="similarity">
    <text evidence="2 8">Belongs to the acyl-CoA dehydrogenase family.</text>
</comment>
<dbReference type="PANTHER" id="PTHR48083:SF13">
    <property type="entry name" value="ACYL-COA DEHYDROGENASE FAMILY MEMBER 11"/>
    <property type="match status" value="1"/>
</dbReference>
<dbReference type="FunFam" id="1.20.140.10:FF:000031">
    <property type="entry name" value="Acyl-CoA dehydrogenase FadE1"/>
    <property type="match status" value="1"/>
</dbReference>
<dbReference type="InterPro" id="IPR046373">
    <property type="entry name" value="Acyl-CoA_Oxase/DH_mid-dom_sf"/>
</dbReference>
<dbReference type="Gene3D" id="2.40.110.10">
    <property type="entry name" value="Butyryl-CoA Dehydrogenase, subunit A, domain 2"/>
    <property type="match status" value="1"/>
</dbReference>
<evidence type="ECO:0000259" key="10">
    <source>
        <dbReference type="Pfam" id="PF02770"/>
    </source>
</evidence>
<evidence type="ECO:0000256" key="6">
    <source>
        <dbReference type="ARBA" id="ARBA00023002"/>
    </source>
</evidence>
<dbReference type="FunFam" id="2.40.110.10:FF:000002">
    <property type="entry name" value="Acyl-CoA dehydrogenase fadE12"/>
    <property type="match status" value="1"/>
</dbReference>
<dbReference type="GO" id="GO:0050660">
    <property type="term" value="F:flavin adenine dinucleotide binding"/>
    <property type="evidence" value="ECO:0007669"/>
    <property type="project" value="InterPro"/>
</dbReference>
<accession>A0A2U3P675</accession>
<keyword evidence="13" id="KW-1185">Reference proteome</keyword>
<dbReference type="InterPro" id="IPR006091">
    <property type="entry name" value="Acyl-CoA_Oxase/DH_mid-dom"/>
</dbReference>
<keyword evidence="6 8" id="KW-0560">Oxidoreductase</keyword>
<dbReference type="GO" id="GO:0005737">
    <property type="term" value="C:cytoplasm"/>
    <property type="evidence" value="ECO:0007669"/>
    <property type="project" value="TreeGrafter"/>
</dbReference>
<comment type="subunit">
    <text evidence="3">Homodimer.</text>
</comment>
<evidence type="ECO:0000256" key="3">
    <source>
        <dbReference type="ARBA" id="ARBA00011738"/>
    </source>
</evidence>